<accession>A0A0E9SL80</accession>
<proteinExistence type="predicted"/>
<evidence type="ECO:0000313" key="1">
    <source>
        <dbReference type="EMBL" id="JAH41238.1"/>
    </source>
</evidence>
<protein>
    <submittedName>
        <fullName evidence="1">Uncharacterized protein</fullName>
    </submittedName>
</protein>
<reference evidence="1" key="1">
    <citation type="submission" date="2014-11" db="EMBL/GenBank/DDBJ databases">
        <authorList>
            <person name="Amaro Gonzalez C."/>
        </authorList>
    </citation>
    <scope>NUCLEOTIDE SEQUENCE</scope>
</reference>
<organism evidence="1">
    <name type="scientific">Anguilla anguilla</name>
    <name type="common">European freshwater eel</name>
    <name type="synonym">Muraena anguilla</name>
    <dbReference type="NCBI Taxonomy" id="7936"/>
    <lineage>
        <taxon>Eukaryota</taxon>
        <taxon>Metazoa</taxon>
        <taxon>Chordata</taxon>
        <taxon>Craniata</taxon>
        <taxon>Vertebrata</taxon>
        <taxon>Euteleostomi</taxon>
        <taxon>Actinopterygii</taxon>
        <taxon>Neopterygii</taxon>
        <taxon>Teleostei</taxon>
        <taxon>Anguilliformes</taxon>
        <taxon>Anguillidae</taxon>
        <taxon>Anguilla</taxon>
    </lineage>
</organism>
<name>A0A0E9SL80_ANGAN</name>
<reference evidence="1" key="2">
    <citation type="journal article" date="2015" name="Fish Shellfish Immunol.">
        <title>Early steps in the European eel (Anguilla anguilla)-Vibrio vulnificus interaction in the gills: Role of the RtxA13 toxin.</title>
        <authorList>
            <person name="Callol A."/>
            <person name="Pajuelo D."/>
            <person name="Ebbesson L."/>
            <person name="Teles M."/>
            <person name="MacKenzie S."/>
            <person name="Amaro C."/>
        </authorList>
    </citation>
    <scope>NUCLEOTIDE SEQUENCE</scope>
</reference>
<dbReference type="EMBL" id="GBXM01067339">
    <property type="protein sequence ID" value="JAH41238.1"/>
    <property type="molecule type" value="Transcribed_RNA"/>
</dbReference>
<dbReference type="AlphaFoldDB" id="A0A0E9SL80"/>
<sequence>MQTLLMMHIPPMIHLLRHIFLNCVLNTDSNFSSLAFTYLI</sequence>